<organism evidence="2 3">
    <name type="scientific">Mycena rosella</name>
    <name type="common">Pink bonnet</name>
    <name type="synonym">Agaricus rosellus</name>
    <dbReference type="NCBI Taxonomy" id="1033263"/>
    <lineage>
        <taxon>Eukaryota</taxon>
        <taxon>Fungi</taxon>
        <taxon>Dikarya</taxon>
        <taxon>Basidiomycota</taxon>
        <taxon>Agaricomycotina</taxon>
        <taxon>Agaricomycetes</taxon>
        <taxon>Agaricomycetidae</taxon>
        <taxon>Agaricales</taxon>
        <taxon>Marasmiineae</taxon>
        <taxon>Mycenaceae</taxon>
        <taxon>Mycena</taxon>
    </lineage>
</organism>
<evidence type="ECO:0000256" key="1">
    <source>
        <dbReference type="SAM" id="MobiDB-lite"/>
    </source>
</evidence>
<accession>A0AAD7DKU5</accession>
<evidence type="ECO:0000313" key="2">
    <source>
        <dbReference type="EMBL" id="KAJ7693609.1"/>
    </source>
</evidence>
<sequence length="335" mass="34638">MFYLDARRVDGTWSAATYNSGLSSMTISMDFTGTVVFERVHPIRLISSLGIAIYVYFILANNEGVGIKTTTSVNLTLDGAKAGTFMHTPTSSVALQYNNLVFTQSGLSINTHSLIILTEGPDDIYVNFDYAIYTHEEPDPATTTATTAVAATTASPTATTAATASTTKSASVSSQSITSSTATSGAASSKPAAPAGAASAATSSASSSTTFSSTPKGAIAGGVIGRSILLAAIAGLLFWSPPPPSSAPRGPCTANHQYIKTNHQYMSFQPTTALALLPLPVFLTISSSRIFGGVKWGHGPEPDQNDVLRTEWIPHAAHGRGADQVRAAPCAADAA</sequence>
<protein>
    <submittedName>
        <fullName evidence="2">Uncharacterized protein</fullName>
    </submittedName>
</protein>
<name>A0AAD7DKU5_MYCRO</name>
<comment type="caution">
    <text evidence="2">The sequence shown here is derived from an EMBL/GenBank/DDBJ whole genome shotgun (WGS) entry which is preliminary data.</text>
</comment>
<dbReference type="EMBL" id="JARKIE010000045">
    <property type="protein sequence ID" value="KAJ7693609.1"/>
    <property type="molecule type" value="Genomic_DNA"/>
</dbReference>
<keyword evidence="3" id="KW-1185">Reference proteome</keyword>
<gene>
    <name evidence="2" type="ORF">B0H17DRAFT_489947</name>
</gene>
<evidence type="ECO:0000313" key="3">
    <source>
        <dbReference type="Proteomes" id="UP001221757"/>
    </source>
</evidence>
<proteinExistence type="predicted"/>
<reference evidence="2" key="1">
    <citation type="submission" date="2023-03" db="EMBL/GenBank/DDBJ databases">
        <title>Massive genome expansion in bonnet fungi (Mycena s.s.) driven by repeated elements and novel gene families across ecological guilds.</title>
        <authorList>
            <consortium name="Lawrence Berkeley National Laboratory"/>
            <person name="Harder C.B."/>
            <person name="Miyauchi S."/>
            <person name="Viragh M."/>
            <person name="Kuo A."/>
            <person name="Thoen E."/>
            <person name="Andreopoulos B."/>
            <person name="Lu D."/>
            <person name="Skrede I."/>
            <person name="Drula E."/>
            <person name="Henrissat B."/>
            <person name="Morin E."/>
            <person name="Kohler A."/>
            <person name="Barry K."/>
            <person name="LaButti K."/>
            <person name="Morin E."/>
            <person name="Salamov A."/>
            <person name="Lipzen A."/>
            <person name="Mereny Z."/>
            <person name="Hegedus B."/>
            <person name="Baldrian P."/>
            <person name="Stursova M."/>
            <person name="Weitz H."/>
            <person name="Taylor A."/>
            <person name="Grigoriev I.V."/>
            <person name="Nagy L.G."/>
            <person name="Martin F."/>
            <person name="Kauserud H."/>
        </authorList>
    </citation>
    <scope>NUCLEOTIDE SEQUENCE</scope>
    <source>
        <strain evidence="2">CBHHK067</strain>
    </source>
</reference>
<feature type="region of interest" description="Disordered" evidence="1">
    <location>
        <begin position="156"/>
        <end position="176"/>
    </location>
</feature>
<dbReference type="AlphaFoldDB" id="A0AAD7DKU5"/>
<dbReference type="Proteomes" id="UP001221757">
    <property type="component" value="Unassembled WGS sequence"/>
</dbReference>